<evidence type="ECO:0000313" key="7">
    <source>
        <dbReference type="Proteomes" id="UP000263900"/>
    </source>
</evidence>
<evidence type="ECO:0000313" key="6">
    <source>
        <dbReference type="EMBL" id="AXY78319.1"/>
    </source>
</evidence>
<dbReference type="PANTHER" id="PTHR30126:SF39">
    <property type="entry name" value="HTH-TYPE TRANSCRIPTIONAL REGULATOR CYSL"/>
    <property type="match status" value="1"/>
</dbReference>
<dbReference type="Pfam" id="PF03466">
    <property type="entry name" value="LysR_substrate"/>
    <property type="match status" value="1"/>
</dbReference>
<name>A0A3B7MYM4_9BACT</name>
<dbReference type="EMBL" id="CP032157">
    <property type="protein sequence ID" value="AXY78319.1"/>
    <property type="molecule type" value="Genomic_DNA"/>
</dbReference>
<dbReference type="SUPFAM" id="SSF53850">
    <property type="entry name" value="Periplasmic binding protein-like II"/>
    <property type="match status" value="1"/>
</dbReference>
<protein>
    <submittedName>
        <fullName evidence="6">LysR family transcriptional regulator</fullName>
    </submittedName>
</protein>
<dbReference type="SUPFAM" id="SSF46785">
    <property type="entry name" value="Winged helix' DNA-binding domain"/>
    <property type="match status" value="1"/>
</dbReference>
<dbReference type="InterPro" id="IPR000847">
    <property type="entry name" value="LysR_HTH_N"/>
</dbReference>
<dbReference type="Gene3D" id="3.40.190.290">
    <property type="match status" value="1"/>
</dbReference>
<dbReference type="PANTHER" id="PTHR30126">
    <property type="entry name" value="HTH-TYPE TRANSCRIPTIONAL REGULATOR"/>
    <property type="match status" value="1"/>
</dbReference>
<dbReference type="Gene3D" id="1.10.10.10">
    <property type="entry name" value="Winged helix-like DNA-binding domain superfamily/Winged helix DNA-binding domain"/>
    <property type="match status" value="1"/>
</dbReference>
<evidence type="ECO:0000256" key="3">
    <source>
        <dbReference type="ARBA" id="ARBA00023125"/>
    </source>
</evidence>
<evidence type="ECO:0000256" key="2">
    <source>
        <dbReference type="ARBA" id="ARBA00023015"/>
    </source>
</evidence>
<keyword evidence="3" id="KW-0238">DNA-binding</keyword>
<proteinExistence type="inferred from homology"/>
<organism evidence="6 7">
    <name type="scientific">Paraflavitalea soli</name>
    <dbReference type="NCBI Taxonomy" id="2315862"/>
    <lineage>
        <taxon>Bacteria</taxon>
        <taxon>Pseudomonadati</taxon>
        <taxon>Bacteroidota</taxon>
        <taxon>Chitinophagia</taxon>
        <taxon>Chitinophagales</taxon>
        <taxon>Chitinophagaceae</taxon>
        <taxon>Paraflavitalea</taxon>
    </lineage>
</organism>
<dbReference type="AlphaFoldDB" id="A0A3B7MYM4"/>
<evidence type="ECO:0000259" key="5">
    <source>
        <dbReference type="PROSITE" id="PS50931"/>
    </source>
</evidence>
<sequence length="311" mass="35114">MLNFGHLVFFEVATQLSFSKAAEVLYISQPAITKHIQTLEKQYKISLFERKGNSVSLTAEGKILLEYVVQGRELQRQLEFDITGQKNLHIAKGSLTLGTSTTISLYVIPPVFSSFHQQYPNIDLTLVNRNSENILKALLDHEIDLAITQGKNNINTVKYQYFLTDEVIPVCSARSELAKKKLIQPEELKRIPVALRERGSGTLSAVTEALQKCKLSIADIKQRIVLGGTEALKNFLLDDTCLGFLPLRSVARQLKNGELVRLNIPGISIQRPFYFVQRRGSEADRINQQFIKLATSYYNKTTSRTESKSKH</sequence>
<dbReference type="PRINTS" id="PR00039">
    <property type="entry name" value="HTHLYSR"/>
</dbReference>
<dbReference type="InterPro" id="IPR036390">
    <property type="entry name" value="WH_DNA-bd_sf"/>
</dbReference>
<dbReference type="InterPro" id="IPR005119">
    <property type="entry name" value="LysR_subst-bd"/>
</dbReference>
<dbReference type="OrthoDB" id="9785745at2"/>
<keyword evidence="4" id="KW-0804">Transcription</keyword>
<dbReference type="InterPro" id="IPR036388">
    <property type="entry name" value="WH-like_DNA-bd_sf"/>
</dbReference>
<evidence type="ECO:0000256" key="4">
    <source>
        <dbReference type="ARBA" id="ARBA00023163"/>
    </source>
</evidence>
<dbReference type="Proteomes" id="UP000263900">
    <property type="component" value="Chromosome"/>
</dbReference>
<dbReference type="RefSeq" id="WP_119054191.1">
    <property type="nucleotide sequence ID" value="NZ_CP032157.1"/>
</dbReference>
<comment type="similarity">
    <text evidence="1">Belongs to the LysR transcriptional regulatory family.</text>
</comment>
<dbReference type="PROSITE" id="PS50931">
    <property type="entry name" value="HTH_LYSR"/>
    <property type="match status" value="1"/>
</dbReference>
<feature type="domain" description="HTH lysR-type" evidence="5">
    <location>
        <begin position="8"/>
        <end position="58"/>
    </location>
</feature>
<gene>
    <name evidence="6" type="ORF">D3H65_31910</name>
</gene>
<dbReference type="Pfam" id="PF00126">
    <property type="entry name" value="HTH_1"/>
    <property type="match status" value="1"/>
</dbReference>
<dbReference type="GO" id="GO:0003700">
    <property type="term" value="F:DNA-binding transcription factor activity"/>
    <property type="evidence" value="ECO:0007669"/>
    <property type="project" value="InterPro"/>
</dbReference>
<dbReference type="GO" id="GO:0000976">
    <property type="term" value="F:transcription cis-regulatory region binding"/>
    <property type="evidence" value="ECO:0007669"/>
    <property type="project" value="TreeGrafter"/>
</dbReference>
<keyword evidence="7" id="KW-1185">Reference proteome</keyword>
<reference evidence="6 7" key="1">
    <citation type="submission" date="2018-09" db="EMBL/GenBank/DDBJ databases">
        <title>Genome sequencing of strain 6GH32-13.</title>
        <authorList>
            <person name="Weon H.-Y."/>
            <person name="Heo J."/>
            <person name="Kwon S.-W."/>
        </authorList>
    </citation>
    <scope>NUCLEOTIDE SEQUENCE [LARGE SCALE GENOMIC DNA]</scope>
    <source>
        <strain evidence="6 7">5GH32-13</strain>
    </source>
</reference>
<evidence type="ECO:0000256" key="1">
    <source>
        <dbReference type="ARBA" id="ARBA00009437"/>
    </source>
</evidence>
<dbReference type="KEGG" id="pseg:D3H65_31910"/>
<keyword evidence="2" id="KW-0805">Transcription regulation</keyword>
<accession>A0A3B7MYM4</accession>